<organism evidence="2 3">
    <name type="scientific">Salinarimonas ramus</name>
    <dbReference type="NCBI Taxonomy" id="690164"/>
    <lineage>
        <taxon>Bacteria</taxon>
        <taxon>Pseudomonadati</taxon>
        <taxon>Pseudomonadota</taxon>
        <taxon>Alphaproteobacteria</taxon>
        <taxon>Hyphomicrobiales</taxon>
        <taxon>Salinarimonadaceae</taxon>
        <taxon>Salinarimonas</taxon>
    </lineage>
</organism>
<protein>
    <submittedName>
        <fullName evidence="2">Uncharacterized protein</fullName>
    </submittedName>
</protein>
<dbReference type="AlphaFoldDB" id="A0A917Q8V7"/>
<dbReference type="EMBL" id="BMMF01000006">
    <property type="protein sequence ID" value="GGK35410.1"/>
    <property type="molecule type" value="Genomic_DNA"/>
</dbReference>
<dbReference type="Proteomes" id="UP000600449">
    <property type="component" value="Unassembled WGS sequence"/>
</dbReference>
<name>A0A917Q8V7_9HYPH</name>
<dbReference type="RefSeq" id="WP_188912948.1">
    <property type="nucleotide sequence ID" value="NZ_BMMF01000006.1"/>
</dbReference>
<keyword evidence="3" id="KW-1185">Reference proteome</keyword>
<evidence type="ECO:0000313" key="2">
    <source>
        <dbReference type="EMBL" id="GGK35410.1"/>
    </source>
</evidence>
<evidence type="ECO:0000313" key="3">
    <source>
        <dbReference type="Proteomes" id="UP000600449"/>
    </source>
</evidence>
<comment type="caution">
    <text evidence="2">The sequence shown here is derived from an EMBL/GenBank/DDBJ whole genome shotgun (WGS) entry which is preliminary data.</text>
</comment>
<accession>A0A917Q8V7</accession>
<reference evidence="2 3" key="1">
    <citation type="journal article" date="2014" name="Int. J. Syst. Evol. Microbiol.">
        <title>Complete genome sequence of Corynebacterium casei LMG S-19264T (=DSM 44701T), isolated from a smear-ripened cheese.</title>
        <authorList>
            <consortium name="US DOE Joint Genome Institute (JGI-PGF)"/>
            <person name="Walter F."/>
            <person name="Albersmeier A."/>
            <person name="Kalinowski J."/>
            <person name="Ruckert C."/>
        </authorList>
    </citation>
    <scope>NUCLEOTIDE SEQUENCE [LARGE SCALE GENOMIC DNA]</scope>
    <source>
        <strain evidence="2 3">CGMCC 1.9161</strain>
    </source>
</reference>
<proteinExistence type="predicted"/>
<gene>
    <name evidence="2" type="ORF">GCM10011322_22830</name>
</gene>
<feature type="compositionally biased region" description="Polar residues" evidence="1">
    <location>
        <begin position="15"/>
        <end position="28"/>
    </location>
</feature>
<feature type="region of interest" description="Disordered" evidence="1">
    <location>
        <begin position="1"/>
        <end position="34"/>
    </location>
</feature>
<sequence length="268" mass="28236">MADPTYTAPAGAAHTDSSPSDPATQNPTPSEPPLSALATELRSRVAMVEALGERLSREGVDDDARDARLRAPWAACDALAGRIARRASRTLLDLEAKAAAFLWLDSGATSADDEPHARLVADVMTFLAGGISDCLAPDHRDTPLDVPRLFATIETQALVARARTVGDLLALHEIGRLLRERAGAPADASPEAVEALDATRLALGGLGAELEEEAAARLATTEPRTAEEARGRAIALYVREAAAPVPDCLERAARVTFRLGFDLPGHVS</sequence>
<evidence type="ECO:0000256" key="1">
    <source>
        <dbReference type="SAM" id="MobiDB-lite"/>
    </source>
</evidence>